<dbReference type="Gene3D" id="3.40.190.150">
    <property type="entry name" value="Bordetella uptake gene, domain 1"/>
    <property type="match status" value="1"/>
</dbReference>
<protein>
    <submittedName>
        <fullName evidence="2">Tripartite tricarboxylate transporter substrate binding protein</fullName>
    </submittedName>
</protein>
<reference evidence="3" key="1">
    <citation type="journal article" date="2021" name="Syst. Appl. Microbiol.">
        <title>Roseomonas hellenica sp. nov., isolated from roots of wild-growing Alkanna tinctoria.</title>
        <authorList>
            <person name="Rat A."/>
            <person name="Naranjo H.D."/>
            <person name="Lebbe L."/>
            <person name="Cnockaert M."/>
            <person name="Krigas N."/>
            <person name="Grigoriadou K."/>
            <person name="Maloupa E."/>
            <person name="Willems A."/>
        </authorList>
    </citation>
    <scope>NUCLEOTIDE SEQUENCE [LARGE SCALE GENOMIC DNA]</scope>
    <source>
        <strain evidence="3">LMG 31523</strain>
    </source>
</reference>
<dbReference type="Pfam" id="PF03401">
    <property type="entry name" value="TctC"/>
    <property type="match status" value="1"/>
</dbReference>
<dbReference type="InterPro" id="IPR005064">
    <property type="entry name" value="BUG"/>
</dbReference>
<proteinExistence type="inferred from homology"/>
<organism evidence="2 3">
    <name type="scientific">Plastoroseomonas hellenica</name>
    <dbReference type="NCBI Taxonomy" id="2687306"/>
    <lineage>
        <taxon>Bacteria</taxon>
        <taxon>Pseudomonadati</taxon>
        <taxon>Pseudomonadota</taxon>
        <taxon>Alphaproteobacteria</taxon>
        <taxon>Acetobacterales</taxon>
        <taxon>Acetobacteraceae</taxon>
        <taxon>Plastoroseomonas</taxon>
    </lineage>
</organism>
<evidence type="ECO:0000313" key="2">
    <source>
        <dbReference type="EMBL" id="MBR0667800.1"/>
    </source>
</evidence>
<dbReference type="Gene3D" id="3.40.190.10">
    <property type="entry name" value="Periplasmic binding protein-like II"/>
    <property type="match status" value="1"/>
</dbReference>
<dbReference type="CDD" id="cd07012">
    <property type="entry name" value="PBP2_Bug_TTT"/>
    <property type="match status" value="1"/>
</dbReference>
<dbReference type="SUPFAM" id="SSF53850">
    <property type="entry name" value="Periplasmic binding protein-like II"/>
    <property type="match status" value="1"/>
</dbReference>
<accession>A0ABS5F6Q0</accession>
<comment type="caution">
    <text evidence="2">The sequence shown here is derived from an EMBL/GenBank/DDBJ whole genome shotgun (WGS) entry which is preliminary data.</text>
</comment>
<dbReference type="EMBL" id="JAAGBB010000041">
    <property type="protein sequence ID" value="MBR0667800.1"/>
    <property type="molecule type" value="Genomic_DNA"/>
</dbReference>
<evidence type="ECO:0000313" key="3">
    <source>
        <dbReference type="Proteomes" id="UP001196870"/>
    </source>
</evidence>
<dbReference type="PIRSF" id="PIRSF017082">
    <property type="entry name" value="YflP"/>
    <property type="match status" value="1"/>
</dbReference>
<keyword evidence="3" id="KW-1185">Reference proteome</keyword>
<dbReference type="InterPro" id="IPR042100">
    <property type="entry name" value="Bug_dom1"/>
</dbReference>
<name>A0ABS5F6Q0_9PROT</name>
<dbReference type="RefSeq" id="WP_211855575.1">
    <property type="nucleotide sequence ID" value="NZ_JAAGBB010000041.1"/>
</dbReference>
<evidence type="ECO:0000256" key="1">
    <source>
        <dbReference type="ARBA" id="ARBA00006987"/>
    </source>
</evidence>
<comment type="similarity">
    <text evidence="1">Belongs to the UPF0065 (bug) family.</text>
</comment>
<dbReference type="Proteomes" id="UP001196870">
    <property type="component" value="Unassembled WGS sequence"/>
</dbReference>
<sequence>MHRRMLLAGAGAVCSAIPWRAARADLPDRTLSIIVPTVPGGTTDILGRLIAQTMAEALGRTIVVENVGGAGGLLGMQRTVRAPVDGGTLLVGNQGILLAAPLLLPGPGFDAQRDLRPVGIFGEVPAALAASRASGIRSMAEFMERARARPARLTLGVSGVGAATHLAAAALIEAADLRVTLVPYRGGGQSMTDLAAGTIDLAMELAPGIIAAAAGGHAVPLAVGGRDRVRELPGVPTFTETGIADYPGIVWYALMAPAAASDVAVATYAAAMGRALHGRALLSRFHDLAVTPPPETMQGPEPLRRLLAEDGAKIGDLVRAGRIREN</sequence>
<dbReference type="PANTHER" id="PTHR42928:SF5">
    <property type="entry name" value="BLR1237 PROTEIN"/>
    <property type="match status" value="1"/>
</dbReference>
<gene>
    <name evidence="2" type="ORF">GXW71_25815</name>
</gene>
<dbReference type="PANTHER" id="PTHR42928">
    <property type="entry name" value="TRICARBOXYLATE-BINDING PROTEIN"/>
    <property type="match status" value="1"/>
</dbReference>